<protein>
    <recommendedName>
        <fullName evidence="3">DUF2798 domain-containing protein</fullName>
    </recommendedName>
</protein>
<keyword evidence="1" id="KW-0812">Transmembrane</keyword>
<reference evidence="2" key="1">
    <citation type="journal article" date="2015" name="Nature">
        <title>Complex archaea that bridge the gap between prokaryotes and eukaryotes.</title>
        <authorList>
            <person name="Spang A."/>
            <person name="Saw J.H."/>
            <person name="Jorgensen S.L."/>
            <person name="Zaremba-Niedzwiedzka K."/>
            <person name="Martijn J."/>
            <person name="Lind A.E."/>
            <person name="van Eijk R."/>
            <person name="Schleper C."/>
            <person name="Guy L."/>
            <person name="Ettema T.J."/>
        </authorList>
    </citation>
    <scope>NUCLEOTIDE SEQUENCE</scope>
</reference>
<accession>A0A0F9QBG5</accession>
<dbReference type="Pfam" id="PF11391">
    <property type="entry name" value="DUF2798"/>
    <property type="match status" value="1"/>
</dbReference>
<gene>
    <name evidence="2" type="ORF">LCGC14_0724420</name>
</gene>
<evidence type="ECO:0008006" key="3">
    <source>
        <dbReference type="Google" id="ProtNLM"/>
    </source>
</evidence>
<dbReference type="EMBL" id="LAZR01001654">
    <property type="protein sequence ID" value="KKN41325.1"/>
    <property type="molecule type" value="Genomic_DNA"/>
</dbReference>
<sequence>MINPKHKKLVFAFFMALMMSCLMSFVITIFNIGLHNGGILLWLKAWCFAFVVAFPAITLVAPIANKLTLHITKQTQS</sequence>
<evidence type="ECO:0000256" key="1">
    <source>
        <dbReference type="SAM" id="Phobius"/>
    </source>
</evidence>
<keyword evidence="1" id="KW-0472">Membrane</keyword>
<dbReference type="PROSITE" id="PS51257">
    <property type="entry name" value="PROKAR_LIPOPROTEIN"/>
    <property type="match status" value="1"/>
</dbReference>
<keyword evidence="1" id="KW-1133">Transmembrane helix</keyword>
<dbReference type="InterPro" id="IPR021529">
    <property type="entry name" value="DUF2798"/>
</dbReference>
<feature type="transmembrane region" description="Helical" evidence="1">
    <location>
        <begin position="9"/>
        <end position="33"/>
    </location>
</feature>
<dbReference type="AlphaFoldDB" id="A0A0F9QBG5"/>
<proteinExistence type="predicted"/>
<evidence type="ECO:0000313" key="2">
    <source>
        <dbReference type="EMBL" id="KKN41325.1"/>
    </source>
</evidence>
<name>A0A0F9QBG5_9ZZZZ</name>
<organism evidence="2">
    <name type="scientific">marine sediment metagenome</name>
    <dbReference type="NCBI Taxonomy" id="412755"/>
    <lineage>
        <taxon>unclassified sequences</taxon>
        <taxon>metagenomes</taxon>
        <taxon>ecological metagenomes</taxon>
    </lineage>
</organism>
<feature type="transmembrane region" description="Helical" evidence="1">
    <location>
        <begin position="39"/>
        <end position="64"/>
    </location>
</feature>
<comment type="caution">
    <text evidence="2">The sequence shown here is derived from an EMBL/GenBank/DDBJ whole genome shotgun (WGS) entry which is preliminary data.</text>
</comment>